<dbReference type="PROSITE" id="PS50294">
    <property type="entry name" value="WD_REPEATS_REGION"/>
    <property type="match status" value="1"/>
</dbReference>
<feature type="region of interest" description="Disordered" evidence="2">
    <location>
        <begin position="2057"/>
        <end position="2079"/>
    </location>
</feature>
<dbReference type="Proteomes" id="UP001141806">
    <property type="component" value="Unassembled WGS sequence"/>
</dbReference>
<dbReference type="InterPro" id="IPR015943">
    <property type="entry name" value="WD40/YVTN_repeat-like_dom_sf"/>
</dbReference>
<name>A0A9Q0K0E9_9MAGN</name>
<feature type="domain" description="RAVE complex protein Rav1 C-terminal" evidence="3">
    <location>
        <begin position="1023"/>
        <end position="1465"/>
    </location>
</feature>
<dbReference type="PANTHER" id="PTHR13950:SF9">
    <property type="entry name" value="RABCONNECTIN-3A"/>
    <property type="match status" value="1"/>
</dbReference>
<dbReference type="Gene3D" id="2.130.10.10">
    <property type="entry name" value="YVTN repeat-like/Quinoprotein amine dehydrogenase"/>
    <property type="match status" value="3"/>
</dbReference>
<keyword evidence="1" id="KW-0853">WD repeat</keyword>
<dbReference type="InterPro" id="IPR001680">
    <property type="entry name" value="WD40_rpt"/>
</dbReference>
<dbReference type="SMART" id="SM00320">
    <property type="entry name" value="WD40"/>
    <property type="match status" value="10"/>
</dbReference>
<accession>A0A9Q0K0E9</accession>
<dbReference type="PROSITE" id="PS50082">
    <property type="entry name" value="WD_REPEATS_2"/>
    <property type="match status" value="1"/>
</dbReference>
<dbReference type="OrthoDB" id="342131at2759"/>
<dbReference type="SUPFAM" id="SSF50978">
    <property type="entry name" value="WD40 repeat-like"/>
    <property type="match status" value="2"/>
</dbReference>
<protein>
    <recommendedName>
        <fullName evidence="3">RAVE complex protein Rav1 C-terminal domain-containing protein</fullName>
    </recommendedName>
</protein>
<evidence type="ECO:0000313" key="5">
    <source>
        <dbReference type="Proteomes" id="UP001141806"/>
    </source>
</evidence>
<dbReference type="GO" id="GO:0007035">
    <property type="term" value="P:vacuolar acidification"/>
    <property type="evidence" value="ECO:0007669"/>
    <property type="project" value="TreeGrafter"/>
</dbReference>
<dbReference type="InterPro" id="IPR052208">
    <property type="entry name" value="DmX-like/RAVE_component"/>
</dbReference>
<evidence type="ECO:0000256" key="1">
    <source>
        <dbReference type="PROSITE-ProRule" id="PRU00221"/>
    </source>
</evidence>
<feature type="region of interest" description="Disordered" evidence="2">
    <location>
        <begin position="2445"/>
        <end position="2475"/>
    </location>
</feature>
<dbReference type="EMBL" id="JAMYWD010000011">
    <property type="protein sequence ID" value="KAJ4957335.1"/>
    <property type="molecule type" value="Genomic_DNA"/>
</dbReference>
<dbReference type="InterPro" id="IPR036322">
    <property type="entry name" value="WD40_repeat_dom_sf"/>
</dbReference>
<dbReference type="Pfam" id="PF12234">
    <property type="entry name" value="Rav1p_C"/>
    <property type="match status" value="1"/>
</dbReference>
<feature type="compositionally biased region" description="Polar residues" evidence="2">
    <location>
        <begin position="2452"/>
        <end position="2462"/>
    </location>
</feature>
<dbReference type="FunFam" id="2.130.10.10:FF:001240">
    <property type="entry name" value="Transducin family protein / WD-40 repeat family protein"/>
    <property type="match status" value="1"/>
</dbReference>
<sequence length="2595" mass="288102">MVAESSSRTHSTATNKPKEEEEEEETIDDVKISDLLPLELMNAEIIPPSPNRSDSAFDWLPDFVGFSWIAYGASSLLVISHLPSPLSKEESLIRPFFRQVVELSSDESVLVKAVAWSPSFPSNGDLAAVVENCVCLYSENSRITDGSFRWVHVGILLHSSTVDTIKWTGSGDGIIAVGVDVAMWKRNSQTWEIVWKFKEELPQALVSTTWSIEGPAATAAYLGASSNEDSSSLPYGASKCVLVFQNDEKHGAVRAELHHPQPVSMIQWRPSIRTLSKKDILHSEKDVLLTCCLDGTVRLWSEIDSGRAKKSGKDATDQKHIRRSFHVTAVIEINQLLNGTLGRDIFVTWAVELRGLINTDEGAKQYFSSGKENNQPGKCEWLIGFGPGISLSFWAIHCLDDISPLRFPRVILWKRQLLVGTEVSHLHCPDHSNAKKLPLFTKAVTVRSHFCGPPVICSLVQLLPCNSASWLQLFTPPSTDMDDGSLEWSGKEKCLSCSACGVLCLDGHSGRILQIALHPYSCELELAVSLDSNGVLLFWSLSTISSCSLGMAMVGHHSWKQVGKTLIQNFSCFDYMSLRWAPSVLNEYRVLLMGHSKGIDCFIIKISGSEEEKILCHRLCTIPFFGHSRSDAPTNIFAIPFPSDCGQTFMFDNFLLVGVWTKEFQALSWKVTLLCKDLSESSCDCSFDTKNGAWIYENDFDGKRYYVVAAPCSSKLPDPHNHDQVMSVAVVCPGTLMPYVQQNWSSPTGMCRQYAAYHMATGCLDGSLKLWRSGPATSTTPNLEWAFSPWELVGMFYVHPGPINALSFSNCGRKVATISKASHSDNVSTLHIWDSVCFIGSGNFLAEDNICLDGDVIALNWLALGNGQLLLGVCMQNELRVYAQKRCGRHSLVKSGKSLDMHIWFCLASARTSPAIEGFLWGPRATPIIVHEKYFCHFSQWSFHVDKKYRAKCHRKCSEDNPHHCQDGEDTGMLSAIFTDCGSCNVEELSIDERSEGCNSLFPGLKSVTIDYLFNNYFLTMAKQQYSLTSKIGWWNMLEVAKKLSGSLPIYNPEALLLNIYSGKWKHAYIAIRHLVGYLKSDNASVTCQNGNCHTRPSHIIPQIHLSKYFEELFSTSLGDKGFQWGGDASVVSSSVQFEKSPTQFGGYYSTVNSTNDMFTYPSAKSEINSFIETLEKCNDSVGMNDIEKIQMLALIDLLGEISGSCSSAYDSLDEPGQRFWVGLRFQQFYFLRRFGRPASAEDLVVDSGLIGWAFHSDCQENLFSSCLSNEPSWQEMRNLGVGFWFTNSTELRTRMEKLARIQYLKKKDPKDCALLYVALNRLQVLAGLFKISRDERDKPMVGFLSRNFQEEKNKAAALKNAYVLLGKHQMELAIAFFLLGGEPSSAVTICAKNLGDEQLALVICRLLEGFGGPLECHLTSTFLLPAAFEKQDYWLSSLLEWTLGNYPQSFLSLLGFKTDLALNKSNLLSNYAAFLDPNVGHYCLMLTSKRRMRNSVGENVAAKLARWATWMTANALNRCGLPLEALEWLSSSSSTPEDKDEGSVDFGNLDILHRLLKSSTNDASNWLLGDVAFHLESHAKLDLAIQYLSGLIMEHPVWQDICLRSNQALAHPREYEAHQFKLLHESFQLKLNTGLAIFEQKYALNTLDLIKMMLEFSGNHGLPFLGYQILHGYTSQGLQQDDFNNFLSFCIIPTLILKASVQVCYLVARNIMAWSILYSQLTPSSSKSDGYGGTRSDELCAWNSYVTRPMRSLSATLQIYCAGFQRDDFTVRIFTVLDLFEYYSCLSSAWSLKNLKGFILMIQPILIMYTNNEYTPSEADITNLKKVMYQSAELTTHGLLSDDVGGVPLATQGQNEQESMWSSIPEEERWPFLKAWLWRFLSKFAKVLLQPVVDVLEDGQVNNISLSKLSSLTFGSGSSLSDGNFAVKQINMVTLVLAELLKSSLSCVSSSHAKQLASFLWQKVDHGLPIHTLVWLEKSRSLPRPQGSQRDWKTYNLNEINDTNWRVLFEILWEISDLKEIRKGFAQENISWLQFISLKSSRSWTNIHKENIGDCENADTSSYDPAGQHSISSNGAESSAQYQSLDGHTFLGPRWQTPTIIREAMCFEHPKEVYKKNGELLEAICINSIDQRETALASNRKGITFFKWRGEKPFEDQSDYIWSEADWPQDGWAGSESTPIPLFVSPDVNLGKGSHLGFGGATISPKPLAKPGKEITGGGAFGIPGYAGIGASGLGWGVQEDFEEFVDPPATVENISTRALSSHPTRPLFLVGSSNTHVYLWEFGKDRAIATYGVFPAANVPLPYALASISALQFDHCGQRFATAALDGTVSTWQLEVGGRSNVRPTESALCFNNHALDVSYVAGSGSIIAAAGYNSNGVNVVVWDTLAPSTTSQASLTCHEGGARSLSVFDHDIGSGSISPLIVTGGKGGDVGVHDFRFIATGRTKRNRHSNASEQNTKSSPTHDRQSGTSNKFGEQNMNGMLWYIPKAHQGSVTRISTIPNTSLFLTGSKDGDVKLWDAKRAELVFHWPKLHEKHTFLQPNSRGFGGVVRAAVTDIQVLSDGFLTCGGDGTTLTQTAEVGLLAAYWLVGQRIV</sequence>
<dbReference type="InterPro" id="IPR022033">
    <property type="entry name" value="Rav1p_C"/>
</dbReference>
<reference evidence="4" key="1">
    <citation type="journal article" date="2023" name="Plant J.">
        <title>The genome of the king protea, Protea cynaroides.</title>
        <authorList>
            <person name="Chang J."/>
            <person name="Duong T.A."/>
            <person name="Schoeman C."/>
            <person name="Ma X."/>
            <person name="Roodt D."/>
            <person name="Barker N."/>
            <person name="Li Z."/>
            <person name="Van de Peer Y."/>
            <person name="Mizrachi E."/>
        </authorList>
    </citation>
    <scope>NUCLEOTIDE SEQUENCE</scope>
    <source>
        <tissue evidence="4">Young leaves</tissue>
    </source>
</reference>
<keyword evidence="5" id="KW-1185">Reference proteome</keyword>
<proteinExistence type="predicted"/>
<dbReference type="Pfam" id="PF00400">
    <property type="entry name" value="WD40"/>
    <property type="match status" value="2"/>
</dbReference>
<gene>
    <name evidence="4" type="ORF">NE237_014118</name>
</gene>
<dbReference type="GO" id="GO:0043291">
    <property type="term" value="C:RAVE complex"/>
    <property type="evidence" value="ECO:0007669"/>
    <property type="project" value="TreeGrafter"/>
</dbReference>
<evidence type="ECO:0000313" key="4">
    <source>
        <dbReference type="EMBL" id="KAJ4957335.1"/>
    </source>
</evidence>
<evidence type="ECO:0000259" key="3">
    <source>
        <dbReference type="Pfam" id="PF12234"/>
    </source>
</evidence>
<dbReference type="PANTHER" id="PTHR13950">
    <property type="entry name" value="RABCONNECTIN-RELATED"/>
    <property type="match status" value="1"/>
</dbReference>
<feature type="region of interest" description="Disordered" evidence="2">
    <location>
        <begin position="1"/>
        <end position="28"/>
    </location>
</feature>
<organism evidence="4 5">
    <name type="scientific">Protea cynaroides</name>
    <dbReference type="NCBI Taxonomy" id="273540"/>
    <lineage>
        <taxon>Eukaryota</taxon>
        <taxon>Viridiplantae</taxon>
        <taxon>Streptophyta</taxon>
        <taxon>Embryophyta</taxon>
        <taxon>Tracheophyta</taxon>
        <taxon>Spermatophyta</taxon>
        <taxon>Magnoliopsida</taxon>
        <taxon>Proteales</taxon>
        <taxon>Proteaceae</taxon>
        <taxon>Protea</taxon>
    </lineage>
</organism>
<comment type="caution">
    <text evidence="4">The sequence shown here is derived from an EMBL/GenBank/DDBJ whole genome shotgun (WGS) entry which is preliminary data.</text>
</comment>
<feature type="repeat" description="WD" evidence="1">
    <location>
        <begin position="2488"/>
        <end position="2529"/>
    </location>
</feature>
<feature type="compositionally biased region" description="Polar residues" evidence="2">
    <location>
        <begin position="2059"/>
        <end position="2079"/>
    </location>
</feature>
<evidence type="ECO:0000256" key="2">
    <source>
        <dbReference type="SAM" id="MobiDB-lite"/>
    </source>
</evidence>
<feature type="compositionally biased region" description="Polar residues" evidence="2">
    <location>
        <begin position="1"/>
        <end position="15"/>
    </location>
</feature>